<feature type="repeat" description="TPR" evidence="3">
    <location>
        <begin position="335"/>
        <end position="368"/>
    </location>
</feature>
<feature type="repeat" description="TPR" evidence="3">
    <location>
        <begin position="293"/>
        <end position="326"/>
    </location>
</feature>
<evidence type="ECO:0000313" key="4">
    <source>
        <dbReference type="EMBL" id="CAE0474846.1"/>
    </source>
</evidence>
<dbReference type="SMART" id="SM00028">
    <property type="entry name" value="TPR"/>
    <property type="match status" value="5"/>
</dbReference>
<gene>
    <name evidence="4" type="ORF">CDEB00056_LOCUS19699</name>
</gene>
<sequence length="477" mass="53813">MIEGEPLTSTPCKAPIMWGRHRLCSATRGGIRLEILSMFSRTTANLTVSIRKRYVWICCLCVNQHRVVEMKRKGDFVTFEDLAKTFRSRVTGIGHILAMMAPWFAPTYLERLWCVYEMYMAHLHDCQITIGMPSSERENFVDGFVVKDSSEEGLVTKFFETLSAINVKNAKASVDADRSNILQLIQDGPGYEAFNVIVNQLIRNWAVNLVNDEVKVRTATLEKDSVYNGKDYLNVDKVGGEDEIIGVLDAMVFFQRVGLLYERMGELDKALALYEQVKEMIEKKLGPDHEIMVDPLLNIGKICRMQGKYEEALEYFNQMLVICERDYGPDHLTTGQAYTCTAQVYGDQGLHDKALQLYQRSLVIEERESGKNAISTAEILEHVAVELMNLGQDYEDALQKFHEVLSIKVDHYGKGTIYAALTMKNIASTLAASNRYEEAINTCQEALTIYEKVYGPDHPDTVALAALPGLIVTLKGL</sequence>
<accession>A0A7S3QET1</accession>
<dbReference type="Pfam" id="PF13374">
    <property type="entry name" value="TPR_10"/>
    <property type="match status" value="2"/>
</dbReference>
<keyword evidence="2 3" id="KW-0802">TPR repeat</keyword>
<dbReference type="PROSITE" id="PS50005">
    <property type="entry name" value="TPR"/>
    <property type="match status" value="3"/>
</dbReference>
<evidence type="ECO:0000256" key="2">
    <source>
        <dbReference type="ARBA" id="ARBA00022803"/>
    </source>
</evidence>
<dbReference type="EMBL" id="HBIO01025679">
    <property type="protein sequence ID" value="CAE0474846.1"/>
    <property type="molecule type" value="Transcribed_RNA"/>
</dbReference>
<reference evidence="4" key="1">
    <citation type="submission" date="2021-01" db="EMBL/GenBank/DDBJ databases">
        <authorList>
            <person name="Corre E."/>
            <person name="Pelletier E."/>
            <person name="Niang G."/>
            <person name="Scheremetjew M."/>
            <person name="Finn R."/>
            <person name="Kale V."/>
            <person name="Holt S."/>
            <person name="Cochrane G."/>
            <person name="Meng A."/>
            <person name="Brown T."/>
            <person name="Cohen L."/>
        </authorList>
    </citation>
    <scope>NUCLEOTIDE SEQUENCE</scope>
    <source>
        <strain evidence="4">MM31A-1</strain>
    </source>
</reference>
<dbReference type="InterPro" id="IPR019734">
    <property type="entry name" value="TPR_rpt"/>
</dbReference>
<evidence type="ECO:0000256" key="1">
    <source>
        <dbReference type="ARBA" id="ARBA00022737"/>
    </source>
</evidence>
<organism evidence="4">
    <name type="scientific">Chaetoceros debilis</name>
    <dbReference type="NCBI Taxonomy" id="122233"/>
    <lineage>
        <taxon>Eukaryota</taxon>
        <taxon>Sar</taxon>
        <taxon>Stramenopiles</taxon>
        <taxon>Ochrophyta</taxon>
        <taxon>Bacillariophyta</taxon>
        <taxon>Coscinodiscophyceae</taxon>
        <taxon>Chaetocerotophycidae</taxon>
        <taxon>Chaetocerotales</taxon>
        <taxon>Chaetocerotaceae</taxon>
        <taxon>Chaetoceros</taxon>
    </lineage>
</organism>
<dbReference type="Pfam" id="PF13424">
    <property type="entry name" value="TPR_12"/>
    <property type="match status" value="1"/>
</dbReference>
<dbReference type="PANTHER" id="PTHR45641:SF19">
    <property type="entry name" value="NEPHROCYSTIN-3"/>
    <property type="match status" value="1"/>
</dbReference>
<evidence type="ECO:0000256" key="3">
    <source>
        <dbReference type="PROSITE-ProRule" id="PRU00339"/>
    </source>
</evidence>
<dbReference type="SUPFAM" id="SSF48452">
    <property type="entry name" value="TPR-like"/>
    <property type="match status" value="2"/>
</dbReference>
<proteinExistence type="predicted"/>
<name>A0A7S3QET1_9STRA</name>
<dbReference type="PANTHER" id="PTHR45641">
    <property type="entry name" value="TETRATRICOPEPTIDE REPEAT PROTEIN (AFU_ORTHOLOGUE AFUA_6G03870)"/>
    <property type="match status" value="1"/>
</dbReference>
<evidence type="ECO:0008006" key="5">
    <source>
        <dbReference type="Google" id="ProtNLM"/>
    </source>
</evidence>
<protein>
    <recommendedName>
        <fullName evidence="5">Kinesin light chain</fullName>
    </recommendedName>
</protein>
<dbReference type="AlphaFoldDB" id="A0A7S3QET1"/>
<feature type="repeat" description="TPR" evidence="3">
    <location>
        <begin position="251"/>
        <end position="284"/>
    </location>
</feature>
<dbReference type="InterPro" id="IPR011990">
    <property type="entry name" value="TPR-like_helical_dom_sf"/>
</dbReference>
<keyword evidence="1" id="KW-0677">Repeat</keyword>
<dbReference type="Gene3D" id="1.25.40.10">
    <property type="entry name" value="Tetratricopeptide repeat domain"/>
    <property type="match status" value="2"/>
</dbReference>